<evidence type="ECO:0000313" key="1">
    <source>
        <dbReference type="EMBL" id="MQN00852.1"/>
    </source>
</evidence>
<evidence type="ECO:0000313" key="2">
    <source>
        <dbReference type="Proteomes" id="UP000460257"/>
    </source>
</evidence>
<gene>
    <name evidence="1" type="ORF">FRC54_02520</name>
</gene>
<name>A0A6N7IYK6_9FIRM</name>
<comment type="caution">
    <text evidence="1">The sequence shown here is derived from an EMBL/GenBank/DDBJ whole genome shotgun (WGS) entry which is preliminary data.</text>
</comment>
<proteinExistence type="predicted"/>
<dbReference type="EMBL" id="VOGC01000002">
    <property type="protein sequence ID" value="MQN00852.1"/>
    <property type="molecule type" value="Genomic_DNA"/>
</dbReference>
<sequence>MKTSIVEFARHYSCLMGNCPQHCCHGWTIPVDEDTWSVIKKEPGKSGERVRSHIKGTNDDNRQIRKNFGSCPFLAKDKLCGLQKQGREDLMPLVCRQFPHQVLDLGDRREVTLLLSCYVAAKAFCEHPDEIRLIPGGDDLESYYIIENRDEPFLDFLLAERKKLLDAIADTSHELPLVFGAVYAYAAATNARYLSNATRDSVTEITLSFDKNDWGSCAALDGSGYEFFPISLMDRCIVNFIDYGFLFSRNNLLWNLIRKYKKLFGPLYESEADKWLEEELLKLYAEEPSFALRHRSYFYYTMLELYPLAYESYFWQRQTLLSIFYTELLMIFDVTEYATGKKVPDKEKQIEILCSFERGTRHNPSMTENIYNTIRSDFI</sequence>
<evidence type="ECO:0008006" key="3">
    <source>
        <dbReference type="Google" id="ProtNLM"/>
    </source>
</evidence>
<dbReference type="AlphaFoldDB" id="A0A6N7IYK6"/>
<accession>A0A6N7IYK6</accession>
<protein>
    <recommendedName>
        <fullName evidence="3">YkgJ family cysteine cluster protein</fullName>
    </recommendedName>
</protein>
<organism evidence="1 2">
    <name type="scientific">Candidatus Weimeria bifida</name>
    <dbReference type="NCBI Taxonomy" id="2599074"/>
    <lineage>
        <taxon>Bacteria</taxon>
        <taxon>Bacillati</taxon>
        <taxon>Bacillota</taxon>
        <taxon>Clostridia</taxon>
        <taxon>Lachnospirales</taxon>
        <taxon>Lachnospiraceae</taxon>
        <taxon>Candidatus Weimeria</taxon>
    </lineage>
</organism>
<dbReference type="NCBIfam" id="NF038110">
    <property type="entry name" value="Lys_methyl_FliB"/>
    <property type="match status" value="1"/>
</dbReference>
<reference evidence="1" key="1">
    <citation type="journal article" date="2020" name="Appl. Environ. Microbiol.">
        <title>Medium-Chain Fatty Acid Synthesis by 'Candidatus Weimeria bifida' gen. nov., sp. nov., and 'Candidatus Pseudoramibacter fermentans' sp. nov.</title>
        <authorList>
            <person name="Scarborough M.J."/>
            <person name="Myers K.S."/>
            <person name="Donohue T.J."/>
            <person name="Noguera D.R."/>
        </authorList>
    </citation>
    <scope>NUCLEOTIDE SEQUENCE</scope>
    <source>
        <strain evidence="1">LCO1.1</strain>
    </source>
</reference>
<keyword evidence="2" id="KW-1185">Reference proteome</keyword>
<dbReference type="Proteomes" id="UP000460257">
    <property type="component" value="Unassembled WGS sequence"/>
</dbReference>